<gene>
    <name evidence="1" type="ORF">SAMN04488557_0629</name>
</gene>
<proteinExistence type="predicted"/>
<organism evidence="1 2">
    <name type="scientific">Hyphomicrobium facile</name>
    <dbReference type="NCBI Taxonomy" id="51670"/>
    <lineage>
        <taxon>Bacteria</taxon>
        <taxon>Pseudomonadati</taxon>
        <taxon>Pseudomonadota</taxon>
        <taxon>Alphaproteobacteria</taxon>
        <taxon>Hyphomicrobiales</taxon>
        <taxon>Hyphomicrobiaceae</taxon>
        <taxon>Hyphomicrobium</taxon>
    </lineage>
</organism>
<sequence>MQNTCYSSDELKKLAHIINEILTEARSHRPELSTDDVVQRLCAIADQGERDISKFRAAVMNQAA</sequence>
<dbReference type="Proteomes" id="UP000199423">
    <property type="component" value="Unassembled WGS sequence"/>
</dbReference>
<reference evidence="2" key="1">
    <citation type="submission" date="2016-10" db="EMBL/GenBank/DDBJ databases">
        <authorList>
            <person name="Varghese N."/>
            <person name="Submissions S."/>
        </authorList>
    </citation>
    <scope>NUCLEOTIDE SEQUENCE [LARGE SCALE GENOMIC DNA]</scope>
    <source>
        <strain evidence="2">DSM 1565</strain>
    </source>
</reference>
<keyword evidence="2" id="KW-1185">Reference proteome</keyword>
<dbReference type="OrthoDB" id="8443122at2"/>
<accession>A0A1I7MWX1</accession>
<name>A0A1I7MWX1_9HYPH</name>
<dbReference type="EMBL" id="FPCH01000001">
    <property type="protein sequence ID" value="SFV26912.1"/>
    <property type="molecule type" value="Genomic_DNA"/>
</dbReference>
<protein>
    <submittedName>
        <fullName evidence="1">Uncharacterized protein</fullName>
    </submittedName>
</protein>
<evidence type="ECO:0000313" key="1">
    <source>
        <dbReference type="EMBL" id="SFV26912.1"/>
    </source>
</evidence>
<evidence type="ECO:0000313" key="2">
    <source>
        <dbReference type="Proteomes" id="UP000199423"/>
    </source>
</evidence>
<dbReference type="AlphaFoldDB" id="A0A1I7MWX1"/>
<dbReference type="RefSeq" id="WP_092864077.1">
    <property type="nucleotide sequence ID" value="NZ_FPCH01000001.1"/>
</dbReference>